<dbReference type="EMBL" id="DQWS01000162">
    <property type="protein sequence ID" value="HDD53271.1"/>
    <property type="molecule type" value="Genomic_DNA"/>
</dbReference>
<evidence type="ECO:0000256" key="3">
    <source>
        <dbReference type="HAMAP-Rule" id="MF_01077"/>
    </source>
</evidence>
<evidence type="ECO:0000259" key="5">
    <source>
        <dbReference type="Pfam" id="PF17384"/>
    </source>
</evidence>
<gene>
    <name evidence="3" type="primary">rimP</name>
    <name evidence="6" type="ORF">ENF32_04305</name>
</gene>
<dbReference type="Proteomes" id="UP000885690">
    <property type="component" value="Unassembled WGS sequence"/>
</dbReference>
<feature type="domain" description="Ribosome maturation factor RimP N-terminal" evidence="4">
    <location>
        <begin position="14"/>
        <end position="85"/>
    </location>
</feature>
<dbReference type="SUPFAM" id="SSF74942">
    <property type="entry name" value="YhbC-like, C-terminal domain"/>
    <property type="match status" value="1"/>
</dbReference>
<dbReference type="InterPro" id="IPR036847">
    <property type="entry name" value="RimP_C_sf"/>
</dbReference>
<protein>
    <recommendedName>
        <fullName evidence="3">Ribosome maturation factor RimP</fullName>
    </recommendedName>
</protein>
<feature type="domain" description="Ribosome maturation factor RimP C-terminal" evidence="5">
    <location>
        <begin position="89"/>
        <end position="153"/>
    </location>
</feature>
<dbReference type="AlphaFoldDB" id="A0A7C0U6T8"/>
<dbReference type="Pfam" id="PF17384">
    <property type="entry name" value="DUF150_C"/>
    <property type="match status" value="1"/>
</dbReference>
<dbReference type="GO" id="GO:0006412">
    <property type="term" value="P:translation"/>
    <property type="evidence" value="ECO:0007669"/>
    <property type="project" value="TreeGrafter"/>
</dbReference>
<dbReference type="SUPFAM" id="SSF75420">
    <property type="entry name" value="YhbC-like, N-terminal domain"/>
    <property type="match status" value="1"/>
</dbReference>
<keyword evidence="1 3" id="KW-0963">Cytoplasm</keyword>
<dbReference type="InterPro" id="IPR028989">
    <property type="entry name" value="RimP_N"/>
</dbReference>
<organism evidence="6">
    <name type="scientific">Thermosulfidibacter takaii</name>
    <dbReference type="NCBI Taxonomy" id="412593"/>
    <lineage>
        <taxon>Bacteria</taxon>
        <taxon>Pseudomonadati</taxon>
        <taxon>Thermosulfidibacterota</taxon>
        <taxon>Thermosulfidibacteria</taxon>
        <taxon>Thermosulfidibacterales</taxon>
        <taxon>Thermosulfidibacteraceae</taxon>
    </lineage>
</organism>
<evidence type="ECO:0000256" key="2">
    <source>
        <dbReference type="ARBA" id="ARBA00022517"/>
    </source>
</evidence>
<dbReference type="Gene3D" id="2.30.30.180">
    <property type="entry name" value="Ribosome maturation factor RimP, C-terminal domain"/>
    <property type="match status" value="1"/>
</dbReference>
<dbReference type="Pfam" id="PF02576">
    <property type="entry name" value="RimP_N"/>
    <property type="match status" value="1"/>
</dbReference>
<accession>A0A7C0U6T8</accession>
<proteinExistence type="inferred from homology"/>
<dbReference type="InterPro" id="IPR035956">
    <property type="entry name" value="RimP_N_sf"/>
</dbReference>
<dbReference type="CDD" id="cd01734">
    <property type="entry name" value="YlxS_C"/>
    <property type="match status" value="1"/>
</dbReference>
<dbReference type="PANTHER" id="PTHR33867:SF1">
    <property type="entry name" value="RIBOSOME MATURATION FACTOR RIMP"/>
    <property type="match status" value="1"/>
</dbReference>
<dbReference type="Gene3D" id="3.30.300.70">
    <property type="entry name" value="RimP-like superfamily, N-terminal"/>
    <property type="match status" value="1"/>
</dbReference>
<evidence type="ECO:0000313" key="6">
    <source>
        <dbReference type="EMBL" id="HDD53271.1"/>
    </source>
</evidence>
<dbReference type="PANTHER" id="PTHR33867">
    <property type="entry name" value="RIBOSOME MATURATION FACTOR RIMP"/>
    <property type="match status" value="1"/>
</dbReference>
<comment type="function">
    <text evidence="3">Required for maturation of 30S ribosomal subunits.</text>
</comment>
<dbReference type="InterPro" id="IPR003728">
    <property type="entry name" value="Ribosome_maturation_RimP"/>
</dbReference>
<dbReference type="GO" id="GO:0000028">
    <property type="term" value="P:ribosomal small subunit assembly"/>
    <property type="evidence" value="ECO:0007669"/>
    <property type="project" value="TreeGrafter"/>
</dbReference>
<sequence length="155" mass="17707">MGPKEEIEKRVAELLEPILEEEGLELYDVEWSPAGRYSYLRIYIDREGGVTIGDCERVSHQISDLLDVEDLINTRYFLEVSSPGLTRELKKPLHYQKSVGSMVRVVLKRVGELGRTLEGTLKEADDEGFTLLTEEGEVRIEYHEVARARLEIEGV</sequence>
<dbReference type="HAMAP" id="MF_01077">
    <property type="entry name" value="RimP"/>
    <property type="match status" value="1"/>
</dbReference>
<reference evidence="6" key="1">
    <citation type="journal article" date="2020" name="mSystems">
        <title>Genome- and Community-Level Interaction Insights into Carbon Utilization and Element Cycling Functions of Hydrothermarchaeota in Hydrothermal Sediment.</title>
        <authorList>
            <person name="Zhou Z."/>
            <person name="Liu Y."/>
            <person name="Xu W."/>
            <person name="Pan J."/>
            <person name="Luo Z.H."/>
            <person name="Li M."/>
        </authorList>
    </citation>
    <scope>NUCLEOTIDE SEQUENCE [LARGE SCALE GENOMIC DNA]</scope>
    <source>
        <strain evidence="6">HyVt-115</strain>
    </source>
</reference>
<evidence type="ECO:0000256" key="1">
    <source>
        <dbReference type="ARBA" id="ARBA00022490"/>
    </source>
</evidence>
<name>A0A7C0U6T8_9BACT</name>
<dbReference type="InterPro" id="IPR028998">
    <property type="entry name" value="RimP_C"/>
</dbReference>
<dbReference type="GO" id="GO:0005829">
    <property type="term" value="C:cytosol"/>
    <property type="evidence" value="ECO:0007669"/>
    <property type="project" value="TreeGrafter"/>
</dbReference>
<comment type="subcellular location">
    <subcellularLocation>
        <location evidence="3">Cytoplasm</location>
    </subcellularLocation>
</comment>
<comment type="similarity">
    <text evidence="3">Belongs to the RimP family.</text>
</comment>
<keyword evidence="2 3" id="KW-0690">Ribosome biogenesis</keyword>
<dbReference type="FunFam" id="3.30.300.70:FF:000001">
    <property type="entry name" value="Ribosome maturation factor RimP"/>
    <property type="match status" value="1"/>
</dbReference>
<comment type="caution">
    <text evidence="6">The sequence shown here is derived from an EMBL/GenBank/DDBJ whole genome shotgun (WGS) entry which is preliminary data.</text>
</comment>
<evidence type="ECO:0000259" key="4">
    <source>
        <dbReference type="Pfam" id="PF02576"/>
    </source>
</evidence>